<dbReference type="GO" id="GO:0043565">
    <property type="term" value="F:sequence-specific DNA binding"/>
    <property type="evidence" value="ECO:0007669"/>
    <property type="project" value="TreeGrafter"/>
</dbReference>
<dbReference type="SUPFAM" id="SSF46785">
    <property type="entry name" value="Winged helix' DNA-binding domain"/>
    <property type="match status" value="1"/>
</dbReference>
<feature type="domain" description="HTH lysR-type" evidence="5">
    <location>
        <begin position="6"/>
        <end position="63"/>
    </location>
</feature>
<keyword evidence="7" id="KW-1185">Reference proteome</keyword>
<evidence type="ECO:0000313" key="6">
    <source>
        <dbReference type="EMBL" id="SEQ06139.1"/>
    </source>
</evidence>
<dbReference type="InterPro" id="IPR036388">
    <property type="entry name" value="WH-like_DNA-bd_sf"/>
</dbReference>
<dbReference type="InterPro" id="IPR005119">
    <property type="entry name" value="LysR_subst-bd"/>
</dbReference>
<accession>A0A1H9CYC4</accession>
<dbReference type="STRING" id="355243.SAMN03080615_00233"/>
<evidence type="ECO:0000256" key="2">
    <source>
        <dbReference type="ARBA" id="ARBA00023015"/>
    </source>
</evidence>
<name>A0A1H9CYC4_9GAMM</name>
<dbReference type="OrthoDB" id="6787458at2"/>
<protein>
    <submittedName>
        <fullName evidence="6">LysR family transcriptional regulator, glycine cleavage system transcriptional activator</fullName>
    </submittedName>
</protein>
<keyword evidence="2" id="KW-0805">Transcription regulation</keyword>
<dbReference type="AlphaFoldDB" id="A0A1H9CYC4"/>
<dbReference type="PANTHER" id="PTHR30537">
    <property type="entry name" value="HTH-TYPE TRANSCRIPTIONAL REGULATOR"/>
    <property type="match status" value="1"/>
</dbReference>
<dbReference type="SUPFAM" id="SSF53850">
    <property type="entry name" value="Periplasmic binding protein-like II"/>
    <property type="match status" value="1"/>
</dbReference>
<evidence type="ECO:0000259" key="5">
    <source>
        <dbReference type="PROSITE" id="PS50931"/>
    </source>
</evidence>
<reference evidence="7" key="1">
    <citation type="submission" date="2016-10" db="EMBL/GenBank/DDBJ databases">
        <authorList>
            <person name="Varghese N."/>
            <person name="Submissions S."/>
        </authorList>
    </citation>
    <scope>NUCLEOTIDE SEQUENCE [LARGE SCALE GENOMIC DNA]</scope>
    <source>
        <strain evidence="7">DSM 18887</strain>
    </source>
</reference>
<comment type="similarity">
    <text evidence="1">Belongs to the LysR transcriptional regulatory family.</text>
</comment>
<dbReference type="Gene3D" id="1.10.10.10">
    <property type="entry name" value="Winged helix-like DNA-binding domain superfamily/Winged helix DNA-binding domain"/>
    <property type="match status" value="1"/>
</dbReference>
<gene>
    <name evidence="6" type="ORF">SAMN03080615_00233</name>
</gene>
<dbReference type="Pfam" id="PF03466">
    <property type="entry name" value="LysR_substrate"/>
    <property type="match status" value="1"/>
</dbReference>
<dbReference type="PANTHER" id="PTHR30537:SF32">
    <property type="entry name" value="HTH-TYPE TRANSCRIPTIONAL REGULATOR DSDC"/>
    <property type="match status" value="1"/>
</dbReference>
<evidence type="ECO:0000256" key="1">
    <source>
        <dbReference type="ARBA" id="ARBA00009437"/>
    </source>
</evidence>
<dbReference type="Gene3D" id="3.40.190.10">
    <property type="entry name" value="Periplasmic binding protein-like II"/>
    <property type="match status" value="2"/>
</dbReference>
<evidence type="ECO:0000313" key="7">
    <source>
        <dbReference type="Proteomes" id="UP000198749"/>
    </source>
</evidence>
<dbReference type="GO" id="GO:0003700">
    <property type="term" value="F:DNA-binding transcription factor activity"/>
    <property type="evidence" value="ECO:0007669"/>
    <property type="project" value="InterPro"/>
</dbReference>
<sequence>MHTNSQILAAMRTFEAAARLHSFSQAASELSITPGAVSQQIKNLESQVGVMLFTRKIRQVELTAEGLQFYETVRPALVSIENCLSRIKRSDLKGSVRLRSIPSFVFKWLIPRLGGFQKRYPDIRIETIAEGSLLDLKNRDFDIAIDYGLGSYPGLSCSLMMNENLFPVVSPEYFSDIDWSTPEALNRVPLLHDTAPWADAEPDSEWRYWLRASGMNTIETDRGHYFNRGDMAIKAAESGLGVAIARESLLTDEIIRGRLFAPYAKQKCRCRYYIVYAHGALNNPRIKAVHDWLIEIGSQPG</sequence>
<dbReference type="FunFam" id="1.10.10.10:FF:000001">
    <property type="entry name" value="LysR family transcriptional regulator"/>
    <property type="match status" value="1"/>
</dbReference>
<dbReference type="PROSITE" id="PS50931">
    <property type="entry name" value="HTH_LYSR"/>
    <property type="match status" value="1"/>
</dbReference>
<evidence type="ECO:0000256" key="3">
    <source>
        <dbReference type="ARBA" id="ARBA00023125"/>
    </source>
</evidence>
<organism evidence="6 7">
    <name type="scientific">Amphritea atlantica</name>
    <dbReference type="NCBI Taxonomy" id="355243"/>
    <lineage>
        <taxon>Bacteria</taxon>
        <taxon>Pseudomonadati</taxon>
        <taxon>Pseudomonadota</taxon>
        <taxon>Gammaproteobacteria</taxon>
        <taxon>Oceanospirillales</taxon>
        <taxon>Oceanospirillaceae</taxon>
        <taxon>Amphritea</taxon>
    </lineage>
</organism>
<proteinExistence type="inferred from homology"/>
<dbReference type="EMBL" id="FOGB01000001">
    <property type="protein sequence ID" value="SEQ06139.1"/>
    <property type="molecule type" value="Genomic_DNA"/>
</dbReference>
<dbReference type="Proteomes" id="UP000198749">
    <property type="component" value="Unassembled WGS sequence"/>
</dbReference>
<dbReference type="Pfam" id="PF00126">
    <property type="entry name" value="HTH_1"/>
    <property type="match status" value="1"/>
</dbReference>
<keyword evidence="4" id="KW-0804">Transcription</keyword>
<dbReference type="RefSeq" id="WP_091352825.1">
    <property type="nucleotide sequence ID" value="NZ_AP025284.1"/>
</dbReference>
<dbReference type="InterPro" id="IPR058163">
    <property type="entry name" value="LysR-type_TF_proteobact-type"/>
</dbReference>
<dbReference type="CDD" id="cd08432">
    <property type="entry name" value="PBP2_GcdR_TrpI_HvrB_AmpR_like"/>
    <property type="match status" value="1"/>
</dbReference>
<dbReference type="GO" id="GO:0006351">
    <property type="term" value="P:DNA-templated transcription"/>
    <property type="evidence" value="ECO:0007669"/>
    <property type="project" value="TreeGrafter"/>
</dbReference>
<dbReference type="InterPro" id="IPR036390">
    <property type="entry name" value="WH_DNA-bd_sf"/>
</dbReference>
<keyword evidence="3" id="KW-0238">DNA-binding</keyword>
<dbReference type="PRINTS" id="PR00039">
    <property type="entry name" value="HTHLYSR"/>
</dbReference>
<evidence type="ECO:0000256" key="4">
    <source>
        <dbReference type="ARBA" id="ARBA00023163"/>
    </source>
</evidence>
<dbReference type="InterPro" id="IPR000847">
    <property type="entry name" value="LysR_HTH_N"/>
</dbReference>